<dbReference type="Gene3D" id="4.10.110.10">
    <property type="entry name" value="Spasmolytic Protein, domain 1"/>
    <property type="match status" value="1"/>
</dbReference>
<protein>
    <recommendedName>
        <fullName evidence="3">P-type domain-containing protein</fullName>
    </recommendedName>
</protein>
<dbReference type="PANTHER" id="PTHR13826:SF14">
    <property type="entry name" value="TREFOIL FACTOR 2"/>
    <property type="match status" value="1"/>
</dbReference>
<feature type="domain" description="P-type" evidence="3">
    <location>
        <begin position="1"/>
        <end position="43"/>
    </location>
</feature>
<dbReference type="CDD" id="cd00111">
    <property type="entry name" value="Trefoil"/>
    <property type="match status" value="1"/>
</dbReference>
<dbReference type="SMART" id="SM00018">
    <property type="entry name" value="PD"/>
    <property type="match status" value="1"/>
</dbReference>
<evidence type="ECO:0000256" key="1">
    <source>
        <dbReference type="ARBA" id="ARBA00023157"/>
    </source>
</evidence>
<dbReference type="PANTHER" id="PTHR13826">
    <property type="entry name" value="INTESTINAL TREFOIL FACTOR-RELATED"/>
    <property type="match status" value="1"/>
</dbReference>
<organism>
    <name type="scientific">Branchiostoma floridae</name>
    <name type="common">Florida lancelet</name>
    <name type="synonym">Amphioxus</name>
    <dbReference type="NCBI Taxonomy" id="7739"/>
    <lineage>
        <taxon>Eukaryota</taxon>
        <taxon>Metazoa</taxon>
        <taxon>Chordata</taxon>
        <taxon>Cephalochordata</taxon>
        <taxon>Leptocardii</taxon>
        <taxon>Amphioxiformes</taxon>
        <taxon>Branchiostomatidae</taxon>
        <taxon>Branchiostoma</taxon>
    </lineage>
</organism>
<accession>C3YWH1</accession>
<dbReference type="InterPro" id="IPR017994">
    <property type="entry name" value="P_trefoil_chordata"/>
</dbReference>
<proteinExistence type="predicted"/>
<feature type="disulfide bond" evidence="2">
    <location>
        <begin position="22"/>
        <end position="39"/>
    </location>
</feature>
<feature type="non-terminal residue" evidence="4">
    <location>
        <position position="1"/>
    </location>
</feature>
<dbReference type="FunFam" id="4.10.110.10:FF:000006">
    <property type="entry name" value="Trefoil factor 1"/>
    <property type="match status" value="1"/>
</dbReference>
<dbReference type="InterPro" id="IPR000519">
    <property type="entry name" value="P_trefoil_dom"/>
</dbReference>
<sequence>ECLVRPAMRKDCGWSGITRDECLLKGCCFNSSIPGVASCFYKKGGSCCSS</sequence>
<reference evidence="4" key="1">
    <citation type="journal article" date="2008" name="Nature">
        <title>The amphioxus genome and the evolution of the chordate karyotype.</title>
        <authorList>
            <consortium name="US DOE Joint Genome Institute (JGI-PGF)"/>
            <person name="Putnam N.H."/>
            <person name="Butts T."/>
            <person name="Ferrier D.E.K."/>
            <person name="Furlong R.F."/>
            <person name="Hellsten U."/>
            <person name="Kawashima T."/>
            <person name="Robinson-Rechavi M."/>
            <person name="Shoguchi E."/>
            <person name="Terry A."/>
            <person name="Yu J.-K."/>
            <person name="Benito-Gutierrez E.L."/>
            <person name="Dubchak I."/>
            <person name="Garcia-Fernandez J."/>
            <person name="Gibson-Brown J.J."/>
            <person name="Grigoriev I.V."/>
            <person name="Horton A.C."/>
            <person name="de Jong P.J."/>
            <person name="Jurka J."/>
            <person name="Kapitonov V.V."/>
            <person name="Kohara Y."/>
            <person name="Kuroki Y."/>
            <person name="Lindquist E."/>
            <person name="Lucas S."/>
            <person name="Osoegawa K."/>
            <person name="Pennacchio L.A."/>
            <person name="Salamov A.A."/>
            <person name="Satou Y."/>
            <person name="Sauka-Spengler T."/>
            <person name="Schmutz J."/>
            <person name="Shin-I T."/>
            <person name="Toyoda A."/>
            <person name="Bronner-Fraser M."/>
            <person name="Fujiyama A."/>
            <person name="Holland L.Z."/>
            <person name="Holland P.W.H."/>
            <person name="Satoh N."/>
            <person name="Rokhsar D.S."/>
        </authorList>
    </citation>
    <scope>NUCLEOTIDE SEQUENCE [LARGE SCALE GENOMIC DNA]</scope>
    <source>
        <strain evidence="4">S238N-H82</strain>
        <tissue evidence="4">Testes</tissue>
    </source>
</reference>
<dbReference type="EMBL" id="GG666561">
    <property type="protein sequence ID" value="EEN55215.1"/>
    <property type="molecule type" value="Genomic_DNA"/>
</dbReference>
<dbReference type="PRINTS" id="PR00680">
    <property type="entry name" value="PTREFOIL"/>
</dbReference>
<dbReference type="AlphaFoldDB" id="C3YWH1"/>
<keyword evidence="1 2" id="KW-1015">Disulfide bond</keyword>
<evidence type="ECO:0000259" key="3">
    <source>
        <dbReference type="PROSITE" id="PS51448"/>
    </source>
</evidence>
<evidence type="ECO:0000256" key="2">
    <source>
        <dbReference type="PROSITE-ProRule" id="PRU00779"/>
    </source>
</evidence>
<feature type="disulfide bond" evidence="2">
    <location>
        <begin position="2"/>
        <end position="28"/>
    </location>
</feature>
<dbReference type="Pfam" id="PF00088">
    <property type="entry name" value="Trefoil"/>
    <property type="match status" value="1"/>
</dbReference>
<evidence type="ECO:0000313" key="4">
    <source>
        <dbReference type="EMBL" id="EEN55215.1"/>
    </source>
</evidence>
<name>C3YWH1_BRAFL</name>
<dbReference type="SUPFAM" id="SSF57492">
    <property type="entry name" value="Trefoil"/>
    <property type="match status" value="1"/>
</dbReference>
<dbReference type="InParanoid" id="C3YWH1"/>
<dbReference type="PROSITE" id="PS51448">
    <property type="entry name" value="P_TREFOIL_2"/>
    <property type="match status" value="1"/>
</dbReference>
<dbReference type="InterPro" id="IPR044913">
    <property type="entry name" value="P_trefoil_dom_sf"/>
</dbReference>
<feature type="disulfide bond" evidence="2">
    <location>
        <begin position="12"/>
        <end position="27"/>
    </location>
</feature>
<gene>
    <name evidence="4" type="ORF">BRAFLDRAFT_200078</name>
</gene>